<dbReference type="FunFam" id="1.20.1250.20:FF:000218">
    <property type="entry name" value="facilitated trehalose transporter Tret1"/>
    <property type="match status" value="1"/>
</dbReference>
<feature type="transmembrane region" description="Helical" evidence="8">
    <location>
        <begin position="132"/>
        <end position="152"/>
    </location>
</feature>
<feature type="transmembrane region" description="Helical" evidence="8">
    <location>
        <begin position="46"/>
        <end position="66"/>
    </location>
</feature>
<keyword evidence="6 8" id="KW-1133">Transmembrane helix</keyword>
<evidence type="ECO:0000259" key="9">
    <source>
        <dbReference type="PROSITE" id="PS50850"/>
    </source>
</evidence>
<dbReference type="PROSITE" id="PS50850">
    <property type="entry name" value="MFS"/>
    <property type="match status" value="1"/>
</dbReference>
<evidence type="ECO:0000256" key="5">
    <source>
        <dbReference type="ARBA" id="ARBA00022692"/>
    </source>
</evidence>
<reference evidence="10" key="1">
    <citation type="submission" date="2020-05" db="UniProtKB">
        <authorList>
            <consortium name="EnsemblMetazoa"/>
        </authorList>
    </citation>
    <scope>IDENTIFICATION</scope>
    <source>
        <strain evidence="10">USDA</strain>
    </source>
</reference>
<dbReference type="InterPro" id="IPR050549">
    <property type="entry name" value="MFS_Trehalose_Transporter"/>
</dbReference>
<dbReference type="PANTHER" id="PTHR48021">
    <property type="match status" value="1"/>
</dbReference>
<dbReference type="OrthoDB" id="6612291at2759"/>
<keyword evidence="4" id="KW-0762">Sugar transport</keyword>
<dbReference type="SUPFAM" id="SSF103473">
    <property type="entry name" value="MFS general substrate transporter"/>
    <property type="match status" value="1"/>
</dbReference>
<evidence type="ECO:0000256" key="4">
    <source>
        <dbReference type="ARBA" id="ARBA00022597"/>
    </source>
</evidence>
<dbReference type="PROSITE" id="PS00217">
    <property type="entry name" value="SUGAR_TRANSPORT_2"/>
    <property type="match status" value="1"/>
</dbReference>
<dbReference type="Gene3D" id="1.20.1250.20">
    <property type="entry name" value="MFS general substrate transporter like domains"/>
    <property type="match status" value="1"/>
</dbReference>
<feature type="domain" description="Major facilitator superfamily (MFS) profile" evidence="9">
    <location>
        <begin position="1"/>
        <end position="436"/>
    </location>
</feature>
<feature type="transmembrane region" description="Helical" evidence="8">
    <location>
        <begin position="158"/>
        <end position="177"/>
    </location>
</feature>
<keyword evidence="2" id="KW-0813">Transport</keyword>
<dbReference type="InterPro" id="IPR005829">
    <property type="entry name" value="Sugar_transporter_CS"/>
</dbReference>
<evidence type="ECO:0000313" key="10">
    <source>
        <dbReference type="EnsemblMetazoa" id="SCAU005326-PA"/>
    </source>
</evidence>
<evidence type="ECO:0000256" key="1">
    <source>
        <dbReference type="ARBA" id="ARBA00004651"/>
    </source>
</evidence>
<feature type="transmembrane region" description="Helical" evidence="8">
    <location>
        <begin position="407"/>
        <end position="432"/>
    </location>
</feature>
<feature type="transmembrane region" description="Helical" evidence="8">
    <location>
        <begin position="315"/>
        <end position="337"/>
    </location>
</feature>
<evidence type="ECO:0000256" key="3">
    <source>
        <dbReference type="ARBA" id="ARBA00022475"/>
    </source>
</evidence>
<dbReference type="GO" id="GO:0022857">
    <property type="term" value="F:transmembrane transporter activity"/>
    <property type="evidence" value="ECO:0007669"/>
    <property type="project" value="InterPro"/>
</dbReference>
<feature type="transmembrane region" description="Helical" evidence="8">
    <location>
        <begin position="290"/>
        <end position="308"/>
    </location>
</feature>
<dbReference type="VEuPathDB" id="VectorBase:SCAU005326"/>
<evidence type="ECO:0000256" key="8">
    <source>
        <dbReference type="SAM" id="Phobius"/>
    </source>
</evidence>
<feature type="transmembrane region" description="Helical" evidence="8">
    <location>
        <begin position="100"/>
        <end position="120"/>
    </location>
</feature>
<gene>
    <name evidence="10" type="primary">106085857</name>
</gene>
<dbReference type="AlphaFoldDB" id="A0A1I8P6Q4"/>
<dbReference type="InterPro" id="IPR005828">
    <property type="entry name" value="MFS_sugar_transport-like"/>
</dbReference>
<dbReference type="Proteomes" id="UP000095300">
    <property type="component" value="Unassembled WGS sequence"/>
</dbReference>
<feature type="transmembrane region" description="Helical" evidence="8">
    <location>
        <begin position="12"/>
        <end position="34"/>
    </location>
</feature>
<dbReference type="InterPro" id="IPR036259">
    <property type="entry name" value="MFS_trans_sf"/>
</dbReference>
<dbReference type="STRING" id="35570.A0A1I8P6Q4"/>
<evidence type="ECO:0000256" key="2">
    <source>
        <dbReference type="ARBA" id="ARBA00022448"/>
    </source>
</evidence>
<dbReference type="InterPro" id="IPR020846">
    <property type="entry name" value="MFS_dom"/>
</dbReference>
<organism evidence="10 11">
    <name type="scientific">Stomoxys calcitrans</name>
    <name type="common">Stable fly</name>
    <name type="synonym">Conops calcitrans</name>
    <dbReference type="NCBI Taxonomy" id="35570"/>
    <lineage>
        <taxon>Eukaryota</taxon>
        <taxon>Metazoa</taxon>
        <taxon>Ecdysozoa</taxon>
        <taxon>Arthropoda</taxon>
        <taxon>Hexapoda</taxon>
        <taxon>Insecta</taxon>
        <taxon>Pterygota</taxon>
        <taxon>Neoptera</taxon>
        <taxon>Endopterygota</taxon>
        <taxon>Diptera</taxon>
        <taxon>Brachycera</taxon>
        <taxon>Muscomorpha</taxon>
        <taxon>Muscoidea</taxon>
        <taxon>Muscidae</taxon>
        <taxon>Stomoxys</taxon>
    </lineage>
</organism>
<keyword evidence="7 8" id="KW-0472">Membrane</keyword>
<feature type="transmembrane region" description="Helical" evidence="8">
    <location>
        <begin position="349"/>
        <end position="369"/>
    </location>
</feature>
<feature type="transmembrane region" description="Helical" evidence="8">
    <location>
        <begin position="381"/>
        <end position="401"/>
    </location>
</feature>
<evidence type="ECO:0000256" key="6">
    <source>
        <dbReference type="ARBA" id="ARBA00022989"/>
    </source>
</evidence>
<keyword evidence="11" id="KW-1185">Reference proteome</keyword>
<evidence type="ECO:0000256" key="7">
    <source>
        <dbReference type="ARBA" id="ARBA00023136"/>
    </source>
</evidence>
<keyword evidence="5 8" id="KW-0812">Transmembrane</keyword>
<comment type="subcellular location">
    <subcellularLocation>
        <location evidence="1">Cell membrane</location>
        <topology evidence="1">Multi-pass membrane protein</topology>
    </subcellularLocation>
</comment>
<dbReference type="GO" id="GO:0005886">
    <property type="term" value="C:plasma membrane"/>
    <property type="evidence" value="ECO:0007669"/>
    <property type="project" value="UniProtKB-SubCell"/>
</dbReference>
<protein>
    <recommendedName>
        <fullName evidence="9">Major facilitator superfamily (MFS) profile domain-containing protein</fullName>
    </recommendedName>
</protein>
<dbReference type="PANTHER" id="PTHR48021:SF33">
    <property type="entry name" value="AT22075P-RELATED"/>
    <property type="match status" value="1"/>
</dbReference>
<feature type="transmembrane region" description="Helical" evidence="8">
    <location>
        <begin position="250"/>
        <end position="270"/>
    </location>
</feature>
<accession>A0A1I8P6Q4</accession>
<name>A0A1I8P6Q4_STOCA</name>
<feature type="transmembrane region" description="Helical" evidence="8">
    <location>
        <begin position="75"/>
        <end position="94"/>
    </location>
</feature>
<proteinExistence type="predicted"/>
<sequence>MSSHTRNQYFAGLGANIISISYGGFVGWASASFLELDSLIGDNGGWIGSMLCVGGFLGTIFFTWFADKFGRKRCLVLHALPGLLGWLIIPFATTPLSLCASRFLGGFSGGGTFSIIPIYTAELSDDKIRGTLGTFLVLFCNFGVLLAFVLGNYLSCRLVAWILLSLPVLFLLVMSFVPESPSYLANKNDLKGAERSLCYFRNVPYKSLETLPQIKLELQSLVDRSSQPVTNLKKPQPSIMDFVEPRARKALIIGIILMAINQFSGCFVMLNYTATIFKQAGSNLPPNESAIVVGVIQLLGSYASTLLVERAGRKVLLIVSALGTSAGLICLGGYMWLDNGNSSSWIPVASFSFIIFIGCWGVITLPFIVVAEIMPPKVRSLGCMLCMLSLWTYSFFLLKFMGFFTQIIGMHGLMFAFSACSFMGAVFIGVFVPETKGKSVEEILNNL</sequence>
<keyword evidence="3" id="KW-1003">Cell membrane</keyword>
<evidence type="ECO:0000313" key="11">
    <source>
        <dbReference type="Proteomes" id="UP000095300"/>
    </source>
</evidence>
<dbReference type="EnsemblMetazoa" id="SCAU005326-RA">
    <property type="protein sequence ID" value="SCAU005326-PA"/>
    <property type="gene ID" value="SCAU005326"/>
</dbReference>
<dbReference type="Pfam" id="PF00083">
    <property type="entry name" value="Sugar_tr"/>
    <property type="match status" value="1"/>
</dbReference>